<dbReference type="GO" id="GO:0006281">
    <property type="term" value="P:DNA repair"/>
    <property type="evidence" value="ECO:0007669"/>
    <property type="project" value="UniProtKB-KW"/>
</dbReference>
<dbReference type="PANTHER" id="PTHR47707:SF1">
    <property type="entry name" value="NUDIX HYDROLASE FAMILY PROTEIN"/>
    <property type="match status" value="1"/>
</dbReference>
<dbReference type="InterPro" id="IPR020084">
    <property type="entry name" value="NUDIX_hydrolase_CS"/>
</dbReference>
<keyword evidence="4" id="KW-0235">DNA replication</keyword>
<dbReference type="GO" id="GO:0046872">
    <property type="term" value="F:metal ion binding"/>
    <property type="evidence" value="ECO:0007669"/>
    <property type="project" value="UniProtKB-KW"/>
</dbReference>
<dbReference type="GO" id="GO:0006260">
    <property type="term" value="P:DNA replication"/>
    <property type="evidence" value="ECO:0007669"/>
    <property type="project" value="UniProtKB-KW"/>
</dbReference>
<dbReference type="InterPro" id="IPR047127">
    <property type="entry name" value="MutT-like"/>
</dbReference>
<reference evidence="19" key="1">
    <citation type="submission" date="2021-08" db="EMBL/GenBank/DDBJ databases">
        <title>Comparative analyses of Brucepasteria parasyntrophica and Teretinema zuelzerae.</title>
        <authorList>
            <person name="Song Y."/>
            <person name="Brune A."/>
        </authorList>
    </citation>
    <scope>NUCLEOTIDE SEQUENCE</scope>
    <source>
        <strain evidence="19">DSM 1903</strain>
    </source>
</reference>
<dbReference type="SUPFAM" id="SSF55811">
    <property type="entry name" value="Nudix"/>
    <property type="match status" value="1"/>
</dbReference>
<comment type="similarity">
    <text evidence="2 17">Belongs to the Nudix hydrolase family.</text>
</comment>
<proteinExistence type="inferred from homology"/>
<evidence type="ECO:0000259" key="18">
    <source>
        <dbReference type="PROSITE" id="PS51462"/>
    </source>
</evidence>
<dbReference type="Pfam" id="PF00293">
    <property type="entry name" value="NUDIX"/>
    <property type="match status" value="1"/>
</dbReference>
<comment type="catalytic activity">
    <reaction evidence="11">
        <text>8-oxo-GTP + H2O = 8-oxo-GMP + diphosphate + H(+)</text>
        <dbReference type="Rhea" id="RHEA:67616"/>
        <dbReference type="ChEBI" id="CHEBI:15377"/>
        <dbReference type="ChEBI" id="CHEBI:15378"/>
        <dbReference type="ChEBI" id="CHEBI:33019"/>
        <dbReference type="ChEBI" id="CHEBI:143553"/>
        <dbReference type="ChEBI" id="CHEBI:145694"/>
    </reaction>
</comment>
<evidence type="ECO:0000256" key="16">
    <source>
        <dbReference type="ARBA" id="ARBA00042798"/>
    </source>
</evidence>
<comment type="catalytic activity">
    <reaction evidence="10">
        <text>8-oxo-dGTP + H2O = 8-oxo-dGMP + diphosphate + H(+)</text>
        <dbReference type="Rhea" id="RHEA:31575"/>
        <dbReference type="ChEBI" id="CHEBI:15377"/>
        <dbReference type="ChEBI" id="CHEBI:15378"/>
        <dbReference type="ChEBI" id="CHEBI:33019"/>
        <dbReference type="ChEBI" id="CHEBI:63224"/>
        <dbReference type="ChEBI" id="CHEBI:77896"/>
        <dbReference type="EC" id="3.6.1.55"/>
    </reaction>
</comment>
<dbReference type="InterPro" id="IPR000086">
    <property type="entry name" value="NUDIX_hydrolase_dom"/>
</dbReference>
<sequence>MRESIAGIILKDYTFLIGLRLPKGEMGGRWEFPGGKIDPGETAEIAIRREFLEEMNIDVSIGELITTVEFTNHAGPSLLHAYHVSIPDHASIVLTEHSELRWATLQEIEELPFVDSDRLLLPEIKKWHSRIKHETL</sequence>
<evidence type="ECO:0000256" key="11">
    <source>
        <dbReference type="ARBA" id="ARBA00036904"/>
    </source>
</evidence>
<accession>A0AAE3EH19</accession>
<keyword evidence="20" id="KW-1185">Reference proteome</keyword>
<evidence type="ECO:0000256" key="2">
    <source>
        <dbReference type="ARBA" id="ARBA00005582"/>
    </source>
</evidence>
<evidence type="ECO:0000256" key="13">
    <source>
        <dbReference type="ARBA" id="ARBA00040794"/>
    </source>
</evidence>
<evidence type="ECO:0000256" key="4">
    <source>
        <dbReference type="ARBA" id="ARBA00022705"/>
    </source>
</evidence>
<keyword evidence="5" id="KW-0479">Metal-binding</keyword>
<evidence type="ECO:0000256" key="10">
    <source>
        <dbReference type="ARBA" id="ARBA00035861"/>
    </source>
</evidence>
<keyword evidence="9" id="KW-0234">DNA repair</keyword>
<dbReference type="PROSITE" id="PS00893">
    <property type="entry name" value="NUDIX_BOX"/>
    <property type="match status" value="1"/>
</dbReference>
<name>A0AAE3EH19_9SPIR</name>
<dbReference type="PRINTS" id="PR00502">
    <property type="entry name" value="NUDIXFAMILY"/>
</dbReference>
<evidence type="ECO:0000313" key="19">
    <source>
        <dbReference type="EMBL" id="MCD1654549.1"/>
    </source>
</evidence>
<gene>
    <name evidence="19" type="ORF">K7J14_07495</name>
</gene>
<dbReference type="PROSITE" id="PS51462">
    <property type="entry name" value="NUDIX"/>
    <property type="match status" value="1"/>
</dbReference>
<comment type="caution">
    <text evidence="19">The sequence shown here is derived from an EMBL/GenBank/DDBJ whole genome shotgun (WGS) entry which is preliminary data.</text>
</comment>
<dbReference type="InterPro" id="IPR015797">
    <property type="entry name" value="NUDIX_hydrolase-like_dom_sf"/>
</dbReference>
<dbReference type="CDD" id="cd03425">
    <property type="entry name" value="NUDIX_MutT_NudA_like"/>
    <property type="match status" value="1"/>
</dbReference>
<evidence type="ECO:0000256" key="12">
    <source>
        <dbReference type="ARBA" id="ARBA00038905"/>
    </source>
</evidence>
<dbReference type="EMBL" id="JAINWA010000003">
    <property type="protein sequence ID" value="MCD1654549.1"/>
    <property type="molecule type" value="Genomic_DNA"/>
</dbReference>
<feature type="domain" description="Nudix hydrolase" evidence="18">
    <location>
        <begin position="1"/>
        <end position="126"/>
    </location>
</feature>
<dbReference type="Gene3D" id="3.90.79.10">
    <property type="entry name" value="Nucleoside Triphosphate Pyrophosphohydrolase"/>
    <property type="match status" value="1"/>
</dbReference>
<evidence type="ECO:0000256" key="1">
    <source>
        <dbReference type="ARBA" id="ARBA00001946"/>
    </source>
</evidence>
<dbReference type="RefSeq" id="WP_230754913.1">
    <property type="nucleotide sequence ID" value="NZ_JAINWA010000003.1"/>
</dbReference>
<evidence type="ECO:0000256" key="8">
    <source>
        <dbReference type="ARBA" id="ARBA00022842"/>
    </source>
</evidence>
<evidence type="ECO:0000256" key="6">
    <source>
        <dbReference type="ARBA" id="ARBA00022763"/>
    </source>
</evidence>
<keyword evidence="6" id="KW-0227">DNA damage</keyword>
<protein>
    <recommendedName>
        <fullName evidence="13">8-oxo-dGTP diphosphatase</fullName>
        <ecNumber evidence="12">3.6.1.55</ecNumber>
    </recommendedName>
    <alternativeName>
        <fullName evidence="16">7,8-dihydro-8-oxoguanine-triphosphatase</fullName>
    </alternativeName>
    <alternativeName>
        <fullName evidence="15">Mutator protein MutT</fullName>
    </alternativeName>
    <alternativeName>
        <fullName evidence="14">dGTP pyrophosphohydrolase</fullName>
    </alternativeName>
</protein>
<evidence type="ECO:0000256" key="14">
    <source>
        <dbReference type="ARBA" id="ARBA00041592"/>
    </source>
</evidence>
<evidence type="ECO:0000256" key="15">
    <source>
        <dbReference type="ARBA" id="ARBA00041979"/>
    </source>
</evidence>
<comment type="cofactor">
    <cofactor evidence="1">
        <name>Mg(2+)</name>
        <dbReference type="ChEBI" id="CHEBI:18420"/>
    </cofactor>
</comment>
<keyword evidence="8" id="KW-0460">Magnesium</keyword>
<evidence type="ECO:0000256" key="3">
    <source>
        <dbReference type="ARBA" id="ARBA00022457"/>
    </source>
</evidence>
<evidence type="ECO:0000256" key="7">
    <source>
        <dbReference type="ARBA" id="ARBA00022801"/>
    </source>
</evidence>
<dbReference type="GO" id="GO:0035539">
    <property type="term" value="F:8-oxo-7,8-dihydrodeoxyguanosine triphosphate pyrophosphatase activity"/>
    <property type="evidence" value="ECO:0007669"/>
    <property type="project" value="UniProtKB-EC"/>
</dbReference>
<dbReference type="EC" id="3.6.1.55" evidence="12"/>
<dbReference type="AlphaFoldDB" id="A0AAE3EH19"/>
<organism evidence="19 20">
    <name type="scientific">Teretinema zuelzerae</name>
    <dbReference type="NCBI Taxonomy" id="156"/>
    <lineage>
        <taxon>Bacteria</taxon>
        <taxon>Pseudomonadati</taxon>
        <taxon>Spirochaetota</taxon>
        <taxon>Spirochaetia</taxon>
        <taxon>Spirochaetales</taxon>
        <taxon>Treponemataceae</taxon>
        <taxon>Teretinema</taxon>
    </lineage>
</organism>
<dbReference type="GO" id="GO:0044716">
    <property type="term" value="F:8-oxo-GDP phosphatase activity"/>
    <property type="evidence" value="ECO:0007669"/>
    <property type="project" value="TreeGrafter"/>
</dbReference>
<dbReference type="GO" id="GO:0044715">
    <property type="term" value="F:8-oxo-dGDP phosphatase activity"/>
    <property type="evidence" value="ECO:0007669"/>
    <property type="project" value="TreeGrafter"/>
</dbReference>
<evidence type="ECO:0000256" key="17">
    <source>
        <dbReference type="RuleBase" id="RU003476"/>
    </source>
</evidence>
<dbReference type="GO" id="GO:0008413">
    <property type="term" value="F:8-oxo-7,8-dihydroguanosine triphosphate pyrophosphatase activity"/>
    <property type="evidence" value="ECO:0007669"/>
    <property type="project" value="TreeGrafter"/>
</dbReference>
<evidence type="ECO:0000313" key="20">
    <source>
        <dbReference type="Proteomes" id="UP001198163"/>
    </source>
</evidence>
<evidence type="ECO:0000256" key="9">
    <source>
        <dbReference type="ARBA" id="ARBA00023204"/>
    </source>
</evidence>
<dbReference type="PANTHER" id="PTHR47707">
    <property type="entry name" value="8-OXO-DGTP DIPHOSPHATASE"/>
    <property type="match status" value="1"/>
</dbReference>
<keyword evidence="3" id="KW-0515">Mutator protein</keyword>
<keyword evidence="7 17" id="KW-0378">Hydrolase</keyword>
<evidence type="ECO:0000256" key="5">
    <source>
        <dbReference type="ARBA" id="ARBA00022723"/>
    </source>
</evidence>
<dbReference type="InterPro" id="IPR020476">
    <property type="entry name" value="Nudix_hydrolase"/>
</dbReference>
<dbReference type="Proteomes" id="UP001198163">
    <property type="component" value="Unassembled WGS sequence"/>
</dbReference>